<gene>
    <name evidence="3" type="ORF">BC938DRAFT_472905</name>
</gene>
<dbReference type="EMBL" id="RBNJ01001457">
    <property type="protein sequence ID" value="RUS33138.1"/>
    <property type="molecule type" value="Genomic_DNA"/>
</dbReference>
<keyword evidence="4" id="KW-1185">Reference proteome</keyword>
<organism evidence="3 4">
    <name type="scientific">Jimgerdemannia flammicorona</name>
    <dbReference type="NCBI Taxonomy" id="994334"/>
    <lineage>
        <taxon>Eukaryota</taxon>
        <taxon>Fungi</taxon>
        <taxon>Fungi incertae sedis</taxon>
        <taxon>Mucoromycota</taxon>
        <taxon>Mucoromycotina</taxon>
        <taxon>Endogonomycetes</taxon>
        <taxon>Endogonales</taxon>
        <taxon>Endogonaceae</taxon>
        <taxon>Jimgerdemannia</taxon>
    </lineage>
</organism>
<comment type="caution">
    <text evidence="3">The sequence shown here is derived from an EMBL/GenBank/DDBJ whole genome shotgun (WGS) entry which is preliminary data.</text>
</comment>
<accession>A0A433QTQ3</accession>
<proteinExistence type="predicted"/>
<dbReference type="Pfam" id="PF06724">
    <property type="entry name" value="DUF1206"/>
    <property type="match status" value="1"/>
</dbReference>
<evidence type="ECO:0000313" key="3">
    <source>
        <dbReference type="EMBL" id="RUS33138.1"/>
    </source>
</evidence>
<dbReference type="Proteomes" id="UP000274822">
    <property type="component" value="Unassembled WGS sequence"/>
</dbReference>
<keyword evidence="1" id="KW-0472">Membrane</keyword>
<keyword evidence="1" id="KW-0812">Transmembrane</keyword>
<feature type="domain" description="DUF1206" evidence="2">
    <location>
        <begin position="13"/>
        <end position="81"/>
    </location>
</feature>
<feature type="transmembrane region" description="Helical" evidence="1">
    <location>
        <begin position="58"/>
        <end position="77"/>
    </location>
</feature>
<dbReference type="AlphaFoldDB" id="A0A433QTQ3"/>
<dbReference type="InterPro" id="IPR009597">
    <property type="entry name" value="DUF1206"/>
</dbReference>
<keyword evidence="1" id="KW-1133">Transmembrane helix</keyword>
<evidence type="ECO:0000256" key="1">
    <source>
        <dbReference type="SAM" id="Phobius"/>
    </source>
</evidence>
<evidence type="ECO:0000313" key="4">
    <source>
        <dbReference type="Proteomes" id="UP000274822"/>
    </source>
</evidence>
<reference evidence="3 4" key="1">
    <citation type="journal article" date="2018" name="New Phytol.">
        <title>Phylogenomics of Endogonaceae and evolution of mycorrhizas within Mucoromycota.</title>
        <authorList>
            <person name="Chang Y."/>
            <person name="Desiro A."/>
            <person name="Na H."/>
            <person name="Sandor L."/>
            <person name="Lipzen A."/>
            <person name="Clum A."/>
            <person name="Barry K."/>
            <person name="Grigoriev I.V."/>
            <person name="Martin F.M."/>
            <person name="Stajich J.E."/>
            <person name="Smith M.E."/>
            <person name="Bonito G."/>
            <person name="Spatafora J.W."/>
        </authorList>
    </citation>
    <scope>NUCLEOTIDE SEQUENCE [LARGE SCALE GENOMIC DNA]</scope>
    <source>
        <strain evidence="3 4">AD002</strain>
    </source>
</reference>
<evidence type="ECO:0000259" key="2">
    <source>
        <dbReference type="Pfam" id="PF06724"/>
    </source>
</evidence>
<protein>
    <recommendedName>
        <fullName evidence="2">DUF1206 domain-containing protein</fullName>
    </recommendedName>
</protein>
<name>A0A433QTQ3_9FUNG</name>
<sequence length="150" mass="16846">MLTVGTASTLGHAGFLARAGVSLFVAVLMFRALAAPVDSTHSTVANALNVLLPTTSGKVFMFVLEVGLILFGLFAILDSAYKYFPMPPPSREQDGSLEGERKRRMWRAVTKWAGYTDQPKSPFEIEEGEMYMEKVKRERRDKKRWVRDGE</sequence>